<keyword evidence="5" id="KW-1133">Transmembrane helix</keyword>
<keyword evidence="3" id="KW-0813">Transport</keyword>
<name>A0AAV5RIW9_STABA</name>
<dbReference type="FunFam" id="1.20.1510.10:FF:000006">
    <property type="entry name" value="Divalent cation efflux transporter"/>
    <property type="match status" value="1"/>
</dbReference>
<evidence type="ECO:0000256" key="4">
    <source>
        <dbReference type="ARBA" id="ARBA00022692"/>
    </source>
</evidence>
<reference evidence="9 10" key="1">
    <citation type="journal article" date="2023" name="Elife">
        <title>Identification of key yeast species and microbe-microbe interactions impacting larval growth of Drosophila in the wild.</title>
        <authorList>
            <person name="Mure A."/>
            <person name="Sugiura Y."/>
            <person name="Maeda R."/>
            <person name="Honda K."/>
            <person name="Sakurai N."/>
            <person name="Takahashi Y."/>
            <person name="Watada M."/>
            <person name="Katoh T."/>
            <person name="Gotoh A."/>
            <person name="Gotoh Y."/>
            <person name="Taniguchi I."/>
            <person name="Nakamura K."/>
            <person name="Hayashi T."/>
            <person name="Katayama T."/>
            <person name="Uemura T."/>
            <person name="Hattori Y."/>
        </authorList>
    </citation>
    <scope>NUCLEOTIDE SEQUENCE [LARGE SCALE GENOMIC DNA]</scope>
    <source>
        <strain evidence="9 10">SB-73</strain>
    </source>
</reference>
<dbReference type="GO" id="GO:0016020">
    <property type="term" value="C:membrane"/>
    <property type="evidence" value="ECO:0007669"/>
    <property type="project" value="UniProtKB-SubCell"/>
</dbReference>
<dbReference type="InterPro" id="IPR027469">
    <property type="entry name" value="Cation_efflux_TMD_sf"/>
</dbReference>
<keyword evidence="10" id="KW-1185">Reference proteome</keyword>
<evidence type="ECO:0000256" key="5">
    <source>
        <dbReference type="ARBA" id="ARBA00022989"/>
    </source>
</evidence>
<feature type="domain" description="Cation efflux protein transmembrane" evidence="8">
    <location>
        <begin position="117"/>
        <end position="326"/>
    </location>
</feature>
<evidence type="ECO:0000313" key="9">
    <source>
        <dbReference type="EMBL" id="GMM50479.1"/>
    </source>
</evidence>
<dbReference type="InterPro" id="IPR058533">
    <property type="entry name" value="Cation_efflux_TM"/>
</dbReference>
<protein>
    <submittedName>
        <fullName evidence="9">Mmt2 protein</fullName>
    </submittedName>
</protein>
<organism evidence="9 10">
    <name type="scientific">Starmerella bacillaris</name>
    <name type="common">Yeast</name>
    <name type="synonym">Candida zemplinina</name>
    <dbReference type="NCBI Taxonomy" id="1247836"/>
    <lineage>
        <taxon>Eukaryota</taxon>
        <taxon>Fungi</taxon>
        <taxon>Dikarya</taxon>
        <taxon>Ascomycota</taxon>
        <taxon>Saccharomycotina</taxon>
        <taxon>Dipodascomycetes</taxon>
        <taxon>Dipodascales</taxon>
        <taxon>Trichomonascaceae</taxon>
        <taxon>Starmerella</taxon>
    </lineage>
</organism>
<dbReference type="Gene3D" id="1.20.1510.10">
    <property type="entry name" value="Cation efflux protein transmembrane domain"/>
    <property type="match status" value="1"/>
</dbReference>
<dbReference type="GO" id="GO:0098771">
    <property type="term" value="P:inorganic ion homeostasis"/>
    <property type="evidence" value="ECO:0007669"/>
    <property type="project" value="UniProtKB-ARBA"/>
</dbReference>
<dbReference type="AlphaFoldDB" id="A0AAV5RIW9"/>
<comment type="similarity">
    <text evidence="2">Belongs to the cation diffusion facilitator (CDF) transporter (TC 2.A.4) family.</text>
</comment>
<proteinExistence type="inferred from homology"/>
<evidence type="ECO:0000313" key="10">
    <source>
        <dbReference type="Proteomes" id="UP001362899"/>
    </source>
</evidence>
<dbReference type="GO" id="GO:0030003">
    <property type="term" value="P:intracellular monoatomic cation homeostasis"/>
    <property type="evidence" value="ECO:0007669"/>
    <property type="project" value="UniProtKB-ARBA"/>
</dbReference>
<evidence type="ECO:0000256" key="1">
    <source>
        <dbReference type="ARBA" id="ARBA00004141"/>
    </source>
</evidence>
<feature type="region of interest" description="Disordered" evidence="7">
    <location>
        <begin position="39"/>
        <end position="77"/>
    </location>
</feature>
<gene>
    <name evidence="9" type="ORF">DASB73_014370</name>
</gene>
<keyword evidence="6" id="KW-0472">Membrane</keyword>
<evidence type="ECO:0000256" key="7">
    <source>
        <dbReference type="SAM" id="MobiDB-lite"/>
    </source>
</evidence>
<dbReference type="InterPro" id="IPR050291">
    <property type="entry name" value="CDF_Transporter"/>
</dbReference>
<dbReference type="Proteomes" id="UP001362899">
    <property type="component" value="Unassembled WGS sequence"/>
</dbReference>
<sequence>MWNRGRLLQPSLSILAFSPRHNIHSSRILRAVGAEDPKYTLTSQSNGDQVSNSAQGSPKNLKVNHNDTESQAHTHTHTQPLDALTHIQTHSHGHSHAIEPELLDTRKLGNPAVRITLLGLFANIGMAVGKGIGGVVFHSHSLVADAVHAFSDLISDALTLSTVSISKKKPSVIFPNGYGRIETVGAFGVSAMLVVAGASMAFTSLNEISASLGYTIPFLSSVHAGHSHHVPAEWSAAVIALISIGVKEALYQATIRVAKRENSPVLYANAWHHRLDCLVSVVAVVSITLGQVFQAAWLDPLGALFVSVLIIRAGWSPTYEAAQELCGSARPAIESETFQIFKDTAKAELELIAPNYEIVRCSLEPYGSTYVGSVQLKGIDENAEKVAAELKQTLMKIPHMRQVYVRI</sequence>
<evidence type="ECO:0000256" key="6">
    <source>
        <dbReference type="ARBA" id="ARBA00023136"/>
    </source>
</evidence>
<dbReference type="PANTHER" id="PTHR43840:SF15">
    <property type="entry name" value="MITOCHONDRIAL METAL TRANSPORTER 1-RELATED"/>
    <property type="match status" value="1"/>
</dbReference>
<dbReference type="EMBL" id="BTGC01000003">
    <property type="protein sequence ID" value="GMM50479.1"/>
    <property type="molecule type" value="Genomic_DNA"/>
</dbReference>
<feature type="compositionally biased region" description="Polar residues" evidence="7">
    <location>
        <begin position="40"/>
        <end position="58"/>
    </location>
</feature>
<evidence type="ECO:0000256" key="2">
    <source>
        <dbReference type="ARBA" id="ARBA00008114"/>
    </source>
</evidence>
<dbReference type="Pfam" id="PF01545">
    <property type="entry name" value="Cation_efflux"/>
    <property type="match status" value="1"/>
</dbReference>
<dbReference type="PANTHER" id="PTHR43840">
    <property type="entry name" value="MITOCHONDRIAL METAL TRANSPORTER 1-RELATED"/>
    <property type="match status" value="1"/>
</dbReference>
<evidence type="ECO:0000256" key="3">
    <source>
        <dbReference type="ARBA" id="ARBA00022448"/>
    </source>
</evidence>
<dbReference type="GO" id="GO:0008324">
    <property type="term" value="F:monoatomic cation transmembrane transporter activity"/>
    <property type="evidence" value="ECO:0007669"/>
    <property type="project" value="InterPro"/>
</dbReference>
<dbReference type="InterPro" id="IPR002524">
    <property type="entry name" value="Cation_efflux"/>
</dbReference>
<accession>A0AAV5RIW9</accession>
<comment type="caution">
    <text evidence="9">The sequence shown here is derived from an EMBL/GenBank/DDBJ whole genome shotgun (WGS) entry which is preliminary data.</text>
</comment>
<evidence type="ECO:0000259" key="8">
    <source>
        <dbReference type="Pfam" id="PF01545"/>
    </source>
</evidence>
<comment type="subcellular location">
    <subcellularLocation>
        <location evidence="1">Membrane</location>
        <topology evidence="1">Multi-pass membrane protein</topology>
    </subcellularLocation>
</comment>
<keyword evidence="4" id="KW-0812">Transmembrane</keyword>
<dbReference type="NCBIfam" id="TIGR01297">
    <property type="entry name" value="CDF"/>
    <property type="match status" value="1"/>
</dbReference>
<dbReference type="SUPFAM" id="SSF161111">
    <property type="entry name" value="Cation efflux protein transmembrane domain-like"/>
    <property type="match status" value="1"/>
</dbReference>